<gene>
    <name evidence="2" type="ORF">GM676_16000</name>
</gene>
<dbReference type="AlphaFoldDB" id="A0A6L6PK58"/>
<accession>A0A6L6PK58</accession>
<dbReference type="RefSeq" id="WP_155464698.1">
    <property type="nucleotide sequence ID" value="NZ_WNKY01000016.1"/>
</dbReference>
<organism evidence="2 3">
    <name type="scientific">Duganella radicis</name>
    <dbReference type="NCBI Taxonomy" id="551988"/>
    <lineage>
        <taxon>Bacteria</taxon>
        <taxon>Pseudomonadati</taxon>
        <taxon>Pseudomonadota</taxon>
        <taxon>Betaproteobacteria</taxon>
        <taxon>Burkholderiales</taxon>
        <taxon>Oxalobacteraceae</taxon>
        <taxon>Telluria group</taxon>
        <taxon>Duganella</taxon>
    </lineage>
</organism>
<sequence>MSKFFIYAIIVVLFSAGSSWTRMSGGASTGSGYRGSTWSSHTGGGGGSWGGGSGGGGHK</sequence>
<evidence type="ECO:0000313" key="3">
    <source>
        <dbReference type="Proteomes" id="UP000475582"/>
    </source>
</evidence>
<name>A0A6L6PK58_9BURK</name>
<feature type="region of interest" description="Disordered" evidence="1">
    <location>
        <begin position="20"/>
        <end position="59"/>
    </location>
</feature>
<evidence type="ECO:0000256" key="1">
    <source>
        <dbReference type="SAM" id="MobiDB-lite"/>
    </source>
</evidence>
<evidence type="ECO:0000313" key="2">
    <source>
        <dbReference type="EMBL" id="MTV39079.1"/>
    </source>
</evidence>
<dbReference type="Proteomes" id="UP000475582">
    <property type="component" value="Unassembled WGS sequence"/>
</dbReference>
<feature type="compositionally biased region" description="Gly residues" evidence="1">
    <location>
        <begin position="42"/>
        <end position="59"/>
    </location>
</feature>
<keyword evidence="3" id="KW-1185">Reference proteome</keyword>
<protein>
    <submittedName>
        <fullName evidence="2">Uncharacterized protein</fullName>
    </submittedName>
</protein>
<dbReference type="EMBL" id="WNKY01000016">
    <property type="protein sequence ID" value="MTV39079.1"/>
    <property type="molecule type" value="Genomic_DNA"/>
</dbReference>
<reference evidence="2 3" key="1">
    <citation type="submission" date="2019-11" db="EMBL/GenBank/DDBJ databases">
        <title>Type strains purchased from KCTC, JCM and DSMZ.</title>
        <authorList>
            <person name="Lu H."/>
        </authorList>
    </citation>
    <scope>NUCLEOTIDE SEQUENCE [LARGE SCALE GENOMIC DNA]</scope>
    <source>
        <strain evidence="2 3">KCTC 22382</strain>
    </source>
</reference>
<proteinExistence type="predicted"/>
<comment type="caution">
    <text evidence="2">The sequence shown here is derived from an EMBL/GenBank/DDBJ whole genome shotgun (WGS) entry which is preliminary data.</text>
</comment>